<feature type="transmembrane region" description="Helical" evidence="6">
    <location>
        <begin position="101"/>
        <end position="118"/>
    </location>
</feature>
<evidence type="ECO:0000256" key="4">
    <source>
        <dbReference type="ARBA" id="ARBA00023136"/>
    </source>
</evidence>
<keyword evidence="3 6" id="KW-1133">Transmembrane helix</keyword>
<accession>A0A401NVF9</accession>
<feature type="transmembrane region" description="Helical" evidence="6">
    <location>
        <begin position="130"/>
        <end position="149"/>
    </location>
</feature>
<evidence type="ECO:0000313" key="7">
    <source>
        <dbReference type="EMBL" id="GCB64850.1"/>
    </source>
</evidence>
<dbReference type="EMBL" id="BFAA01005501">
    <property type="protein sequence ID" value="GCB64850.1"/>
    <property type="molecule type" value="Genomic_DNA"/>
</dbReference>
<feature type="transmembrane region" description="Helical" evidence="6">
    <location>
        <begin position="69"/>
        <end position="89"/>
    </location>
</feature>
<dbReference type="OrthoDB" id="8048523at2759"/>
<dbReference type="Gene3D" id="1.20.1280.290">
    <property type="match status" value="2"/>
</dbReference>
<evidence type="ECO:0000256" key="1">
    <source>
        <dbReference type="ARBA" id="ARBA00004141"/>
    </source>
</evidence>
<dbReference type="SMART" id="SM00679">
    <property type="entry name" value="CTNS"/>
    <property type="match status" value="2"/>
</dbReference>
<dbReference type="AlphaFoldDB" id="A0A401NVF9"/>
<keyword evidence="2 6" id="KW-0812">Transmembrane</keyword>
<dbReference type="GO" id="GO:0015174">
    <property type="term" value="F:basic amino acid transmembrane transporter activity"/>
    <property type="evidence" value="ECO:0007669"/>
    <property type="project" value="UniProtKB-ARBA"/>
</dbReference>
<dbReference type="InterPro" id="IPR006603">
    <property type="entry name" value="PQ-loop_rpt"/>
</dbReference>
<proteinExistence type="inferred from homology"/>
<feature type="transmembrane region" description="Helical" evidence="6">
    <location>
        <begin position="35"/>
        <end position="57"/>
    </location>
</feature>
<comment type="subcellular location">
    <subcellularLocation>
        <location evidence="1">Membrane</location>
        <topology evidence="1">Multi-pass membrane protein</topology>
    </subcellularLocation>
</comment>
<organism evidence="7 8">
    <name type="scientific">Scyliorhinus torazame</name>
    <name type="common">Cloudy catshark</name>
    <name type="synonym">Catulus torazame</name>
    <dbReference type="NCBI Taxonomy" id="75743"/>
    <lineage>
        <taxon>Eukaryota</taxon>
        <taxon>Metazoa</taxon>
        <taxon>Chordata</taxon>
        <taxon>Craniata</taxon>
        <taxon>Vertebrata</taxon>
        <taxon>Chondrichthyes</taxon>
        <taxon>Elasmobranchii</taxon>
        <taxon>Galeomorphii</taxon>
        <taxon>Galeoidea</taxon>
        <taxon>Carcharhiniformes</taxon>
        <taxon>Scyliorhinidae</taxon>
        <taxon>Scyliorhinus</taxon>
    </lineage>
</organism>
<protein>
    <recommendedName>
        <fullName evidence="9">Lysosomal amino acid transporter 1 homolog</fullName>
    </recommendedName>
</protein>
<keyword evidence="4 6" id="KW-0472">Membrane</keyword>
<sequence>MMAGASTGNFTSECPNGSLFVWKFLEECTEYDRDIASVALGLFSVLCFMVSAFPQCFNSIRNGNMDQAVSFWFLLGWLAGDSCNFVGAFIAQQLPMQTYTAVYYVIVDLVMVSMYSYYKLKNRSRQYGTAINAIAVFMILGATVSMLPGEGFGSPIQGMRKFTSRSLLTVSDLSANQWRRKSTEGVSPTLFALMIIGNLAYGLSVILKVPRKGQSVVNYMVHHFPWLVGSLGTMGLDLSILCQFFIYREQNSEERTPLIFAGGH</sequence>
<dbReference type="STRING" id="75743.A0A401NVF9"/>
<reference evidence="7 8" key="1">
    <citation type="journal article" date="2018" name="Nat. Ecol. Evol.">
        <title>Shark genomes provide insights into elasmobranch evolution and the origin of vertebrates.</title>
        <authorList>
            <person name="Hara Y"/>
            <person name="Yamaguchi K"/>
            <person name="Onimaru K"/>
            <person name="Kadota M"/>
            <person name="Koyanagi M"/>
            <person name="Keeley SD"/>
            <person name="Tatsumi K"/>
            <person name="Tanaka K"/>
            <person name="Motone F"/>
            <person name="Kageyama Y"/>
            <person name="Nozu R"/>
            <person name="Adachi N"/>
            <person name="Nishimura O"/>
            <person name="Nakagawa R"/>
            <person name="Tanegashima C"/>
            <person name="Kiyatake I"/>
            <person name="Matsumoto R"/>
            <person name="Murakumo K"/>
            <person name="Nishida K"/>
            <person name="Terakita A"/>
            <person name="Kuratani S"/>
            <person name="Sato K"/>
            <person name="Hyodo S Kuraku.S."/>
        </authorList>
    </citation>
    <scope>NUCLEOTIDE SEQUENCE [LARGE SCALE GENOMIC DNA]</scope>
</reference>
<feature type="transmembrane region" description="Helical" evidence="6">
    <location>
        <begin position="186"/>
        <end position="206"/>
    </location>
</feature>
<dbReference type="Pfam" id="PF04193">
    <property type="entry name" value="PQ-loop"/>
    <property type="match status" value="2"/>
</dbReference>
<gene>
    <name evidence="7" type="ORF">scyTo_0011808</name>
</gene>
<comment type="similarity">
    <text evidence="5">Belongs to the laat-1 family.</text>
</comment>
<evidence type="ECO:0000256" key="6">
    <source>
        <dbReference type="SAM" id="Phobius"/>
    </source>
</evidence>
<name>A0A401NVF9_SCYTO</name>
<dbReference type="Proteomes" id="UP000288216">
    <property type="component" value="Unassembled WGS sequence"/>
</dbReference>
<dbReference type="OMA" id="TRWIWIV"/>
<dbReference type="InterPro" id="IPR051415">
    <property type="entry name" value="LAAT-1"/>
</dbReference>
<evidence type="ECO:0000256" key="3">
    <source>
        <dbReference type="ARBA" id="ARBA00022989"/>
    </source>
</evidence>
<keyword evidence="8" id="KW-1185">Reference proteome</keyword>
<evidence type="ECO:0000256" key="2">
    <source>
        <dbReference type="ARBA" id="ARBA00022692"/>
    </source>
</evidence>
<evidence type="ECO:0000256" key="5">
    <source>
        <dbReference type="ARBA" id="ARBA00038039"/>
    </source>
</evidence>
<dbReference type="FunFam" id="1.20.1280.290:FF:000009">
    <property type="entry name" value="PQ loop repeat family protein"/>
    <property type="match status" value="1"/>
</dbReference>
<dbReference type="GO" id="GO:0098852">
    <property type="term" value="C:lytic vacuole membrane"/>
    <property type="evidence" value="ECO:0007669"/>
    <property type="project" value="UniProtKB-ARBA"/>
</dbReference>
<evidence type="ECO:0000313" key="8">
    <source>
        <dbReference type="Proteomes" id="UP000288216"/>
    </source>
</evidence>
<evidence type="ECO:0008006" key="9">
    <source>
        <dbReference type="Google" id="ProtNLM"/>
    </source>
</evidence>
<dbReference type="PANTHER" id="PTHR16201:SF36">
    <property type="entry name" value="LYSOSOMAL AMINO ACID TRANSPORTER 1 HOMOLOG"/>
    <property type="match status" value="1"/>
</dbReference>
<dbReference type="PANTHER" id="PTHR16201">
    <property type="entry name" value="SEVEN TRANSMEMBRANE PROTEIN 1-RELATED"/>
    <property type="match status" value="1"/>
</dbReference>
<comment type="caution">
    <text evidence="7">The sequence shown here is derived from an EMBL/GenBank/DDBJ whole genome shotgun (WGS) entry which is preliminary data.</text>
</comment>